<name>A0ABD6EBQ3_9BILA</name>
<gene>
    <name evidence="2" type="ORF">AB6A40_001488</name>
</gene>
<dbReference type="AlphaFoldDB" id="A0ABD6EBQ3"/>
<accession>A0ABD6EBQ3</accession>
<reference evidence="2 3" key="1">
    <citation type="submission" date="2024-08" db="EMBL/GenBank/DDBJ databases">
        <title>Gnathostoma spinigerum genome.</title>
        <authorList>
            <person name="Gonzalez-Bertolin B."/>
            <person name="Monzon S."/>
            <person name="Zaballos A."/>
            <person name="Jimenez P."/>
            <person name="Dekumyoy P."/>
            <person name="Varona S."/>
            <person name="Cuesta I."/>
            <person name="Sumanam S."/>
            <person name="Adisakwattana P."/>
            <person name="Gasser R.B."/>
            <person name="Hernandez-Gonzalez A."/>
            <person name="Young N.D."/>
            <person name="Perteguer M.J."/>
        </authorList>
    </citation>
    <scope>NUCLEOTIDE SEQUENCE [LARGE SCALE GENOMIC DNA]</scope>
    <source>
        <strain evidence="2">AL3</strain>
        <tissue evidence="2">Liver</tissue>
    </source>
</reference>
<sequence>MFCCLVLLYIFLYRCPSSLASHLQCMNYGRHKSHSILAISNRVFFNGQRNYTDRTDEEHMGNKAIAESNKRTICL</sequence>
<dbReference type="Proteomes" id="UP001608902">
    <property type="component" value="Unassembled WGS sequence"/>
</dbReference>
<dbReference type="EMBL" id="JBGFUD010000560">
    <property type="protein sequence ID" value="MFH4974779.1"/>
    <property type="molecule type" value="Genomic_DNA"/>
</dbReference>
<keyword evidence="1" id="KW-0732">Signal</keyword>
<keyword evidence="3" id="KW-1185">Reference proteome</keyword>
<protein>
    <recommendedName>
        <fullName evidence="4">Secreted protein</fullName>
    </recommendedName>
</protein>
<evidence type="ECO:0000313" key="2">
    <source>
        <dbReference type="EMBL" id="MFH4974779.1"/>
    </source>
</evidence>
<organism evidence="2 3">
    <name type="scientific">Gnathostoma spinigerum</name>
    <dbReference type="NCBI Taxonomy" id="75299"/>
    <lineage>
        <taxon>Eukaryota</taxon>
        <taxon>Metazoa</taxon>
        <taxon>Ecdysozoa</taxon>
        <taxon>Nematoda</taxon>
        <taxon>Chromadorea</taxon>
        <taxon>Rhabditida</taxon>
        <taxon>Spirurina</taxon>
        <taxon>Gnathostomatomorpha</taxon>
        <taxon>Gnathostomatoidea</taxon>
        <taxon>Gnathostomatidae</taxon>
        <taxon>Gnathostoma</taxon>
    </lineage>
</organism>
<comment type="caution">
    <text evidence="2">The sequence shown here is derived from an EMBL/GenBank/DDBJ whole genome shotgun (WGS) entry which is preliminary data.</text>
</comment>
<proteinExistence type="predicted"/>
<feature type="signal peptide" evidence="1">
    <location>
        <begin position="1"/>
        <end position="20"/>
    </location>
</feature>
<feature type="chain" id="PRO_5044844161" description="Secreted protein" evidence="1">
    <location>
        <begin position="21"/>
        <end position="75"/>
    </location>
</feature>
<evidence type="ECO:0008006" key="4">
    <source>
        <dbReference type="Google" id="ProtNLM"/>
    </source>
</evidence>
<evidence type="ECO:0000313" key="3">
    <source>
        <dbReference type="Proteomes" id="UP001608902"/>
    </source>
</evidence>
<evidence type="ECO:0000256" key="1">
    <source>
        <dbReference type="SAM" id="SignalP"/>
    </source>
</evidence>